<keyword evidence="8" id="KW-1185">Reference proteome</keyword>
<feature type="transmembrane region" description="Helical" evidence="5">
    <location>
        <begin position="130"/>
        <end position="149"/>
    </location>
</feature>
<dbReference type="GO" id="GO:0016020">
    <property type="term" value="C:membrane"/>
    <property type="evidence" value="ECO:0007669"/>
    <property type="project" value="UniProtKB-SubCell"/>
</dbReference>
<dbReference type="AlphaFoldDB" id="A0AAN9Y6T0"/>
<evidence type="ECO:0000256" key="1">
    <source>
        <dbReference type="ARBA" id="ARBA00004141"/>
    </source>
</evidence>
<gene>
    <name evidence="7" type="ORF">V9T40_009514</name>
</gene>
<feature type="transmembrane region" description="Helical" evidence="5">
    <location>
        <begin position="161"/>
        <end position="179"/>
    </location>
</feature>
<feature type="domain" description="Major facilitator superfamily (MFS) profile" evidence="6">
    <location>
        <begin position="93"/>
        <end position="505"/>
    </location>
</feature>
<evidence type="ECO:0000256" key="4">
    <source>
        <dbReference type="ARBA" id="ARBA00023136"/>
    </source>
</evidence>
<name>A0AAN9Y6T0_9HEMI</name>
<dbReference type="Proteomes" id="UP001367676">
    <property type="component" value="Unassembled WGS sequence"/>
</dbReference>
<dbReference type="PANTHER" id="PTHR24064">
    <property type="entry name" value="SOLUTE CARRIER FAMILY 22 MEMBER"/>
    <property type="match status" value="1"/>
</dbReference>
<feature type="transmembrane region" description="Helical" evidence="5">
    <location>
        <begin position="396"/>
        <end position="413"/>
    </location>
</feature>
<keyword evidence="4 5" id="KW-0472">Membrane</keyword>
<dbReference type="SUPFAM" id="SSF103473">
    <property type="entry name" value="MFS general substrate transporter"/>
    <property type="match status" value="1"/>
</dbReference>
<evidence type="ECO:0000256" key="5">
    <source>
        <dbReference type="SAM" id="Phobius"/>
    </source>
</evidence>
<dbReference type="Pfam" id="PF08293">
    <property type="entry name" value="MRP-S33"/>
    <property type="match status" value="1"/>
</dbReference>
<feature type="transmembrane region" description="Helical" evidence="5">
    <location>
        <begin position="453"/>
        <end position="475"/>
    </location>
</feature>
<evidence type="ECO:0000256" key="3">
    <source>
        <dbReference type="ARBA" id="ARBA00022989"/>
    </source>
</evidence>
<keyword evidence="2 5" id="KW-0812">Transmembrane</keyword>
<feature type="transmembrane region" description="Helical" evidence="5">
    <location>
        <begin position="338"/>
        <end position="360"/>
    </location>
</feature>
<feature type="transmembrane region" description="Helical" evidence="5">
    <location>
        <begin position="481"/>
        <end position="500"/>
    </location>
</feature>
<keyword evidence="3 5" id="KW-1133">Transmembrane helix</keyword>
<dbReference type="InterPro" id="IPR013219">
    <property type="entry name" value="Ribosomal_mS33"/>
</dbReference>
<dbReference type="CDD" id="cd17317">
    <property type="entry name" value="MFS_SLC22"/>
    <property type="match status" value="1"/>
</dbReference>
<sequence>MLQLFKYTNLIQKNTPYAKNMKALSNRIFGEVVRETRPRSLRTVKMFEEEPKYKEESMIKYYPRHVELGHLTKHLRDYGLFRDEHEDYKEEQIRLRALRGKVYRPHGSGSKKSKTLLDTELLICESHFRLTLALVLFGIAGFIGSYVFGYCQDRIGRQPSFFIYLLIECIFGIGTAFAGNYWIWLLFRLGVGFTVPAILSTPYVLPIELVGPKYRTRCSIYSNIAYSLGLVLLSGIVYTFKNWHYLALVTSAPFLLYFIYVWHMPESPRWLLSAGRFEEAVQILKKMAKVNGTRLTEDHLKQLQKNFSSDRGNNLSTKSKQYGVKDLFKNKDLRKKTIIITFIWFTNTSVYVGLSYYAPALSGDKYLNFFLAGVVELPTYIVLWPSMERYGRRETLCSSMLIGGIACLITFIVSRRQSLVLILYCIGKMGISSSYVVLPLFASELFPTVVRGIGMSVGSVAGMLGPIFIPVINYMGIGSCLPLVIMGVLLVLGGLSSLLLPETKNVHLPETFDENVT</sequence>
<dbReference type="InterPro" id="IPR005828">
    <property type="entry name" value="MFS_sugar_transport-like"/>
</dbReference>
<dbReference type="PROSITE" id="PS50850">
    <property type="entry name" value="MFS"/>
    <property type="match status" value="1"/>
</dbReference>
<organism evidence="7 8">
    <name type="scientific">Parthenolecanium corni</name>
    <dbReference type="NCBI Taxonomy" id="536013"/>
    <lineage>
        <taxon>Eukaryota</taxon>
        <taxon>Metazoa</taxon>
        <taxon>Ecdysozoa</taxon>
        <taxon>Arthropoda</taxon>
        <taxon>Hexapoda</taxon>
        <taxon>Insecta</taxon>
        <taxon>Pterygota</taxon>
        <taxon>Neoptera</taxon>
        <taxon>Paraneoptera</taxon>
        <taxon>Hemiptera</taxon>
        <taxon>Sternorrhyncha</taxon>
        <taxon>Coccoidea</taxon>
        <taxon>Coccidae</taxon>
        <taxon>Parthenolecanium</taxon>
    </lineage>
</organism>
<dbReference type="InterPro" id="IPR036259">
    <property type="entry name" value="MFS_trans_sf"/>
</dbReference>
<evidence type="ECO:0000259" key="6">
    <source>
        <dbReference type="PROSITE" id="PS50850"/>
    </source>
</evidence>
<evidence type="ECO:0000313" key="7">
    <source>
        <dbReference type="EMBL" id="KAK7602073.1"/>
    </source>
</evidence>
<comment type="subcellular location">
    <subcellularLocation>
        <location evidence="1">Membrane</location>
        <topology evidence="1">Multi-pass membrane protein</topology>
    </subcellularLocation>
</comment>
<feature type="transmembrane region" description="Helical" evidence="5">
    <location>
        <begin position="185"/>
        <end position="206"/>
    </location>
</feature>
<feature type="transmembrane region" description="Helical" evidence="5">
    <location>
        <begin position="218"/>
        <end position="237"/>
    </location>
</feature>
<accession>A0AAN9Y6T0</accession>
<dbReference type="Pfam" id="PF00083">
    <property type="entry name" value="Sugar_tr"/>
    <property type="match status" value="1"/>
</dbReference>
<evidence type="ECO:0000256" key="2">
    <source>
        <dbReference type="ARBA" id="ARBA00022692"/>
    </source>
</evidence>
<protein>
    <recommendedName>
        <fullName evidence="6">Major facilitator superfamily (MFS) profile domain-containing protein</fullName>
    </recommendedName>
</protein>
<feature type="transmembrane region" description="Helical" evidence="5">
    <location>
        <begin position="243"/>
        <end position="262"/>
    </location>
</feature>
<dbReference type="Gene3D" id="1.20.1250.20">
    <property type="entry name" value="MFS general substrate transporter like domains"/>
    <property type="match status" value="1"/>
</dbReference>
<comment type="caution">
    <text evidence="7">The sequence shown here is derived from an EMBL/GenBank/DDBJ whole genome shotgun (WGS) entry which is preliminary data.</text>
</comment>
<dbReference type="GO" id="GO:0022857">
    <property type="term" value="F:transmembrane transporter activity"/>
    <property type="evidence" value="ECO:0007669"/>
    <property type="project" value="InterPro"/>
</dbReference>
<dbReference type="InterPro" id="IPR020846">
    <property type="entry name" value="MFS_dom"/>
</dbReference>
<evidence type="ECO:0000313" key="8">
    <source>
        <dbReference type="Proteomes" id="UP001367676"/>
    </source>
</evidence>
<feature type="transmembrane region" description="Helical" evidence="5">
    <location>
        <begin position="419"/>
        <end position="441"/>
    </location>
</feature>
<dbReference type="EMBL" id="JBBCAQ010000010">
    <property type="protein sequence ID" value="KAK7602073.1"/>
    <property type="molecule type" value="Genomic_DNA"/>
</dbReference>
<reference evidence="7 8" key="1">
    <citation type="submission" date="2024-03" db="EMBL/GenBank/DDBJ databases">
        <title>Adaptation during the transition from Ophiocordyceps entomopathogen to insect associate is accompanied by gene loss and intensified selection.</title>
        <authorList>
            <person name="Ward C.M."/>
            <person name="Onetto C.A."/>
            <person name="Borneman A.R."/>
        </authorList>
    </citation>
    <scope>NUCLEOTIDE SEQUENCE [LARGE SCALE GENOMIC DNA]</scope>
    <source>
        <strain evidence="7">AWRI1</strain>
        <tissue evidence="7">Single Adult Female</tissue>
    </source>
</reference>
<proteinExistence type="predicted"/>